<evidence type="ECO:0000256" key="2">
    <source>
        <dbReference type="ARBA" id="ARBA00004613"/>
    </source>
</evidence>
<evidence type="ECO:0000256" key="5">
    <source>
        <dbReference type="ARBA" id="ARBA00022525"/>
    </source>
</evidence>
<dbReference type="Gene3D" id="3.20.20.80">
    <property type="entry name" value="Glycosidases"/>
    <property type="match status" value="1"/>
</dbReference>
<sequence length="482" mass="53080">MLTAQHGWPFISRRGHMLLEGDAPFRFISFNLPSLLLLGDRPNIKGKVPPDPFEQHDALLSIAHLGGRVTRTYTLGIGENYHITGLGTFDEGCFVAMDHALALARNVRVRLIIPFINNHWGDDKGGKIDASIATHGSYALLAAMRGKKPSQFWTDRQLSDDFRNIITYVLNRVNTVNGIRYGDDPTVLAWQLGNELGGWNGADPPSQWTLAMTSHIRSLAPNTLVADGSIGGLKSKDHLCAKTLSSAQGPDLFTNHYYHGVDDVSRLAEDAEHIARKHGKAFFVGEFGFSTPEVYGMIYENMIRNTLVSGSLMWSLRFHSISGGFYVHSEQCGKFWSYHNPGFSTGNHGFGSEEAQVVPQTRHYAYAIQGIDPRLVPHPVPHPPPQLLPDIAPNWIRFRGSVSAASYMIWRGSGNSHANILWEPQPVGTNIMDNKCSGSTIWQDHSARPGVPYFYAVQAVGVGGAMSARSEPVGPVWAKNTT</sequence>
<dbReference type="GO" id="GO:0016985">
    <property type="term" value="F:mannan endo-1,4-beta-mannosidase activity"/>
    <property type="evidence" value="ECO:0007669"/>
    <property type="project" value="UniProtKB-EC"/>
</dbReference>
<dbReference type="GO" id="GO:0005576">
    <property type="term" value="C:extracellular region"/>
    <property type="evidence" value="ECO:0007669"/>
    <property type="project" value="UniProtKB-SubCell"/>
</dbReference>
<gene>
    <name evidence="10" type="ORF">HDU87_003959</name>
</gene>
<evidence type="ECO:0000259" key="9">
    <source>
        <dbReference type="Pfam" id="PF26410"/>
    </source>
</evidence>
<dbReference type="InterPro" id="IPR045053">
    <property type="entry name" value="MAN-like"/>
</dbReference>
<dbReference type="PANTHER" id="PTHR31451:SF39">
    <property type="entry name" value="MANNAN ENDO-1,4-BETA-MANNOSIDASE 1"/>
    <property type="match status" value="1"/>
</dbReference>
<evidence type="ECO:0000256" key="7">
    <source>
        <dbReference type="ARBA" id="ARBA00022801"/>
    </source>
</evidence>
<evidence type="ECO:0000256" key="6">
    <source>
        <dbReference type="ARBA" id="ARBA00022729"/>
    </source>
</evidence>
<dbReference type="AlphaFoldDB" id="A0AAD5XTK0"/>
<dbReference type="PANTHER" id="PTHR31451">
    <property type="match status" value="1"/>
</dbReference>
<dbReference type="InterPro" id="IPR017853">
    <property type="entry name" value="GH"/>
</dbReference>
<dbReference type="InterPro" id="IPR001547">
    <property type="entry name" value="Glyco_hydro_5"/>
</dbReference>
<evidence type="ECO:0000313" key="11">
    <source>
        <dbReference type="Proteomes" id="UP001212152"/>
    </source>
</evidence>
<keyword evidence="8" id="KW-0326">Glycosidase</keyword>
<evidence type="ECO:0000313" key="10">
    <source>
        <dbReference type="EMBL" id="KAJ3184558.1"/>
    </source>
</evidence>
<evidence type="ECO:0000256" key="8">
    <source>
        <dbReference type="ARBA" id="ARBA00023295"/>
    </source>
</evidence>
<reference evidence="10" key="1">
    <citation type="submission" date="2020-05" db="EMBL/GenBank/DDBJ databases">
        <title>Phylogenomic resolution of chytrid fungi.</title>
        <authorList>
            <person name="Stajich J.E."/>
            <person name="Amses K."/>
            <person name="Simmons R."/>
            <person name="Seto K."/>
            <person name="Myers J."/>
            <person name="Bonds A."/>
            <person name="Quandt C.A."/>
            <person name="Barry K."/>
            <person name="Liu P."/>
            <person name="Grigoriev I."/>
            <person name="Longcore J.E."/>
            <person name="James T.Y."/>
        </authorList>
    </citation>
    <scope>NUCLEOTIDE SEQUENCE</scope>
    <source>
        <strain evidence="10">JEL0379</strain>
    </source>
</reference>
<dbReference type="Proteomes" id="UP001212152">
    <property type="component" value="Unassembled WGS sequence"/>
</dbReference>
<feature type="domain" description="Glycoside hydrolase family 5" evidence="9">
    <location>
        <begin position="87"/>
        <end position="257"/>
    </location>
</feature>
<dbReference type="SUPFAM" id="SSF51445">
    <property type="entry name" value="(Trans)glycosidases"/>
    <property type="match status" value="1"/>
</dbReference>
<comment type="similarity">
    <text evidence="3">Belongs to the glycosyl hydrolase 5 (cellulase A) family.</text>
</comment>
<evidence type="ECO:0000256" key="4">
    <source>
        <dbReference type="ARBA" id="ARBA00012706"/>
    </source>
</evidence>
<evidence type="ECO:0000256" key="3">
    <source>
        <dbReference type="ARBA" id="ARBA00005641"/>
    </source>
</evidence>
<proteinExistence type="inferred from homology"/>
<keyword evidence="6" id="KW-0732">Signal</keyword>
<keyword evidence="7" id="KW-0378">Hydrolase</keyword>
<dbReference type="EC" id="3.2.1.78" evidence="4"/>
<evidence type="ECO:0000256" key="1">
    <source>
        <dbReference type="ARBA" id="ARBA00001678"/>
    </source>
</evidence>
<dbReference type="EMBL" id="JADGJQ010000003">
    <property type="protein sequence ID" value="KAJ3184558.1"/>
    <property type="molecule type" value="Genomic_DNA"/>
</dbReference>
<dbReference type="Pfam" id="PF26410">
    <property type="entry name" value="GH5_mannosidase"/>
    <property type="match status" value="1"/>
</dbReference>
<name>A0AAD5XTK0_9FUNG</name>
<protein>
    <recommendedName>
        <fullName evidence="4">mannan endo-1,4-beta-mannosidase</fullName>
        <ecNumber evidence="4">3.2.1.78</ecNumber>
    </recommendedName>
</protein>
<keyword evidence="5" id="KW-0964">Secreted</keyword>
<keyword evidence="11" id="KW-1185">Reference proteome</keyword>
<comment type="caution">
    <text evidence="10">The sequence shown here is derived from an EMBL/GenBank/DDBJ whole genome shotgun (WGS) entry which is preliminary data.</text>
</comment>
<comment type="catalytic activity">
    <reaction evidence="1">
        <text>Random hydrolysis of (1-&gt;4)-beta-D-mannosidic linkages in mannans, galactomannans and glucomannans.</text>
        <dbReference type="EC" id="3.2.1.78"/>
    </reaction>
</comment>
<comment type="subcellular location">
    <subcellularLocation>
        <location evidence="2">Secreted</location>
    </subcellularLocation>
</comment>
<organism evidence="10 11">
    <name type="scientific">Geranomyces variabilis</name>
    <dbReference type="NCBI Taxonomy" id="109894"/>
    <lineage>
        <taxon>Eukaryota</taxon>
        <taxon>Fungi</taxon>
        <taxon>Fungi incertae sedis</taxon>
        <taxon>Chytridiomycota</taxon>
        <taxon>Chytridiomycota incertae sedis</taxon>
        <taxon>Chytridiomycetes</taxon>
        <taxon>Spizellomycetales</taxon>
        <taxon>Powellomycetaceae</taxon>
        <taxon>Geranomyces</taxon>
    </lineage>
</organism>
<accession>A0AAD5XTK0</accession>